<reference evidence="2 3" key="1">
    <citation type="submission" date="2015-10" db="EMBL/GenBank/DDBJ databases">
        <title>Draft genome sequence of Streptomyces longwoodensis DSM 41677, type strain for the species Streptomyces longwoodensis.</title>
        <authorList>
            <person name="Ruckert C."/>
            <person name="Winkler A."/>
            <person name="Kalinowski J."/>
            <person name="Kampfer P."/>
            <person name="Glaeser S."/>
        </authorList>
    </citation>
    <scope>NUCLEOTIDE SEQUENCE [LARGE SCALE GENOMIC DNA]</scope>
    <source>
        <strain evidence="2 3">DSM 41677</strain>
    </source>
</reference>
<keyword evidence="3" id="KW-1185">Reference proteome</keyword>
<gene>
    <name evidence="2" type="ORF">AQJ30_24330</name>
</gene>
<keyword evidence="1" id="KW-0472">Membrane</keyword>
<evidence type="ECO:0000256" key="1">
    <source>
        <dbReference type="SAM" id="Phobius"/>
    </source>
</evidence>
<dbReference type="EMBL" id="LMWS01000031">
    <property type="protein sequence ID" value="KUN35801.1"/>
    <property type="molecule type" value="Genomic_DNA"/>
</dbReference>
<protein>
    <submittedName>
        <fullName evidence="2">Uncharacterized protein</fullName>
    </submittedName>
</protein>
<feature type="transmembrane region" description="Helical" evidence="1">
    <location>
        <begin position="31"/>
        <end position="50"/>
    </location>
</feature>
<accession>A0A117QM38</accession>
<comment type="caution">
    <text evidence="2">The sequence shown here is derived from an EMBL/GenBank/DDBJ whole genome shotgun (WGS) entry which is preliminary data.</text>
</comment>
<dbReference type="STRING" id="68231.AQJ30_24330"/>
<proteinExistence type="predicted"/>
<name>A0A117QM38_9ACTN</name>
<feature type="transmembrane region" description="Helical" evidence="1">
    <location>
        <begin position="56"/>
        <end position="74"/>
    </location>
</feature>
<evidence type="ECO:0000313" key="2">
    <source>
        <dbReference type="EMBL" id="KUN35801.1"/>
    </source>
</evidence>
<evidence type="ECO:0000313" key="3">
    <source>
        <dbReference type="Proteomes" id="UP000053271"/>
    </source>
</evidence>
<dbReference type="AlphaFoldDB" id="A0A117QM38"/>
<organism evidence="2 3">
    <name type="scientific">Streptomyces longwoodensis</name>
    <dbReference type="NCBI Taxonomy" id="68231"/>
    <lineage>
        <taxon>Bacteria</taxon>
        <taxon>Bacillati</taxon>
        <taxon>Actinomycetota</taxon>
        <taxon>Actinomycetes</taxon>
        <taxon>Kitasatosporales</taxon>
        <taxon>Streptomycetaceae</taxon>
        <taxon>Streptomyces</taxon>
    </lineage>
</organism>
<sequence length="85" mass="8858">MTDPNVVRGTVVSGTSLDGSNSGRYYARLRALAVTVSLGPVMVLALSFVLPSAGEWPAAACVAFTAVAAAAARTSRIEYLWARLD</sequence>
<dbReference type="Proteomes" id="UP000053271">
    <property type="component" value="Unassembled WGS sequence"/>
</dbReference>
<keyword evidence="1" id="KW-1133">Transmembrane helix</keyword>
<keyword evidence="1" id="KW-0812">Transmembrane</keyword>